<evidence type="ECO:0000256" key="2">
    <source>
        <dbReference type="HAMAP-Rule" id="MF_00608"/>
    </source>
</evidence>
<dbReference type="InterPro" id="IPR029787">
    <property type="entry name" value="Nucleotide_cyclase"/>
</dbReference>
<dbReference type="EMBL" id="LMVN01000001">
    <property type="protein sequence ID" value="PAV08178.1"/>
    <property type="molecule type" value="Genomic_DNA"/>
</dbReference>
<dbReference type="Proteomes" id="UP000217528">
    <property type="component" value="Unassembled WGS sequence"/>
</dbReference>
<dbReference type="NCBIfam" id="NF002587">
    <property type="entry name" value="PRK02240.1"/>
    <property type="match status" value="1"/>
</dbReference>
<dbReference type="InterPro" id="IPR007839">
    <property type="entry name" value="GTP_CycHdrlase_3"/>
</dbReference>
<keyword evidence="1 2" id="KW-0378">Hydrolase</keyword>
<protein>
    <recommendedName>
        <fullName evidence="2 3">GTP cyclohydrolase III</fullName>
        <ecNumber evidence="2 3">3.5.4.29</ecNumber>
    </recommendedName>
</protein>
<dbReference type="Gene3D" id="3.30.70.1230">
    <property type="entry name" value="Nucleotide cyclase"/>
    <property type="match status" value="1"/>
</dbReference>
<dbReference type="GO" id="GO:0043740">
    <property type="term" value="F:GTP cyclohydrolase IIa activity"/>
    <property type="evidence" value="ECO:0007669"/>
    <property type="project" value="UniProtKB-UniRule"/>
</dbReference>
<dbReference type="Pfam" id="PF05165">
    <property type="entry name" value="GCH_III"/>
    <property type="match status" value="1"/>
</dbReference>
<proteinExistence type="inferred from homology"/>
<comment type="similarity">
    <text evidence="2 3">Belongs to the archaeal-type GTP cyclohydrolase family.</text>
</comment>
<dbReference type="EMBL" id="LWMS01000020">
    <property type="protein sequence ID" value="PWL08261.1"/>
    <property type="molecule type" value="Genomic_DNA"/>
</dbReference>
<dbReference type="Gene3D" id="3.30.70.270">
    <property type="match status" value="1"/>
</dbReference>
<reference evidence="4 6" key="2">
    <citation type="journal article" date="2017" name="BMC Genomics">
        <title>Genomic analysis of methanogenic archaea reveals a shift towards energy conservation.</title>
        <authorList>
            <person name="Gilmore S.P."/>
            <person name="Henske J.K."/>
            <person name="Sexton J.A."/>
            <person name="Solomon K.V."/>
            <person name="Seppala S."/>
            <person name="Yoo J.I."/>
            <person name="Huyett L.M."/>
            <person name="Pressman A."/>
            <person name="Cogan J.Z."/>
            <person name="Kivenson V."/>
            <person name="Peng X."/>
            <person name="Tan Y."/>
            <person name="Valentine D.L."/>
            <person name="O'Malley M.A."/>
        </authorList>
    </citation>
    <scope>NUCLEOTIDE SEQUENCE [LARGE SCALE GENOMIC DNA]</scope>
    <source>
        <strain evidence="4 6">1R-7</strain>
    </source>
</reference>
<comment type="catalytic activity">
    <reaction evidence="2 3">
        <text>GTP + 3 H2O = 2-amino-5-formylamino-6-(5-phospho-D-ribosylamino)pyrimidin-4(3H)-one + 2 phosphate + 2 H(+)</text>
        <dbReference type="Rhea" id="RHEA:22468"/>
        <dbReference type="ChEBI" id="CHEBI:15377"/>
        <dbReference type="ChEBI" id="CHEBI:15378"/>
        <dbReference type="ChEBI" id="CHEBI:37565"/>
        <dbReference type="ChEBI" id="CHEBI:43474"/>
        <dbReference type="ChEBI" id="CHEBI:57258"/>
        <dbReference type="EC" id="3.5.4.29"/>
    </reaction>
</comment>
<dbReference type="Proteomes" id="UP000246004">
    <property type="component" value="Unassembled WGS sequence"/>
</dbReference>
<evidence type="ECO:0000313" key="4">
    <source>
        <dbReference type="EMBL" id="PAV08178.1"/>
    </source>
</evidence>
<dbReference type="EC" id="3.5.4.29" evidence="2 3"/>
<dbReference type="OrthoDB" id="25211at2157"/>
<comment type="caution">
    <text evidence="4">The sequence shown here is derived from an EMBL/GenBank/DDBJ whole genome shotgun (WGS) entry which is preliminary data.</text>
</comment>
<evidence type="ECO:0000313" key="5">
    <source>
        <dbReference type="EMBL" id="PWL08261.1"/>
    </source>
</evidence>
<evidence type="ECO:0000313" key="6">
    <source>
        <dbReference type="Proteomes" id="UP000217528"/>
    </source>
</evidence>
<dbReference type="HAMAP" id="MF_00608">
    <property type="entry name" value="GTP_cyclohydro_3"/>
    <property type="match status" value="1"/>
</dbReference>
<dbReference type="GO" id="GO:0005525">
    <property type="term" value="F:GTP binding"/>
    <property type="evidence" value="ECO:0007669"/>
    <property type="project" value="UniProtKB-KW"/>
</dbReference>
<organism evidence="4 6">
    <name type="scientific">Methanosphaera cuniculi</name>
    <dbReference type="NCBI Taxonomy" id="1077256"/>
    <lineage>
        <taxon>Archaea</taxon>
        <taxon>Methanobacteriati</taxon>
        <taxon>Methanobacteriota</taxon>
        <taxon>Methanomada group</taxon>
        <taxon>Methanobacteria</taxon>
        <taxon>Methanobacteriales</taxon>
        <taxon>Methanobacteriaceae</taxon>
        <taxon>Methanosphaera</taxon>
    </lineage>
</organism>
<keyword evidence="6" id="KW-1185">Reference proteome</keyword>
<name>A0A2A2HFT4_9EURY</name>
<comment type="function">
    <text evidence="2 3">Catalyzes the formation of 2-amino-5-formylamino-6-ribofuranosylamino-4(3H)-pyrimidinone ribonucleotide monophosphate and inorganic phosphate from GTP. Also has an independent pyrophosphate phosphohydrolase activity.</text>
</comment>
<keyword evidence="2" id="KW-0342">GTP-binding</keyword>
<evidence type="ECO:0000313" key="7">
    <source>
        <dbReference type="Proteomes" id="UP000246004"/>
    </source>
</evidence>
<dbReference type="AlphaFoldDB" id="A0A2A2HFT4"/>
<keyword evidence="2" id="KW-0547">Nucleotide-binding</keyword>
<accession>A0A2A2HFT4</accession>
<sequence>MIQITLIQIDNYGPWTVTPGPRAEPDLQTLQSRLYGDLEREFGAHGGIVFFNRFDNLIAISNGMDYDDHKLIQDSIRNRYPITISMGVGSADTAYEAQKIATEMIQKGGGAQSASRCEVLNIDSLVDDDDSYVQIAHIDIDDVTGLLTDVETAFDTSIKVYEVLNALMVELSQIGGLCFFIGGDNYMAPSNNISDDILRDALERVDTKTGVRLKAGIGRSKTPAKAADMADIGLEDIRAGKVDDTVIIYDDRK</sequence>
<reference evidence="5 7" key="1">
    <citation type="submission" date="2016-04" db="EMBL/GenBank/DDBJ databases">
        <title>Genome sequence of Methanosphaera cuniculi DSM 4103.</title>
        <authorList>
            <person name="Poehlein A."/>
            <person name="Seedorf H."/>
            <person name="Daniel R."/>
        </authorList>
    </citation>
    <scope>NUCLEOTIDE SEQUENCE [LARGE SCALE GENOMIC DNA]</scope>
    <source>
        <strain evidence="5 7">DSM 4103</strain>
    </source>
</reference>
<evidence type="ECO:0000256" key="1">
    <source>
        <dbReference type="ARBA" id="ARBA00022801"/>
    </source>
</evidence>
<gene>
    <name evidence="2" type="primary">gch3</name>
    <name evidence="4" type="ORF">ASJ82_03005</name>
    <name evidence="5" type="ORF">MSCUN_06970</name>
</gene>
<dbReference type="RefSeq" id="WP_095607828.1">
    <property type="nucleotide sequence ID" value="NZ_LMVN01000001.1"/>
</dbReference>
<evidence type="ECO:0000256" key="3">
    <source>
        <dbReference type="PIRNR" id="PIRNR009265"/>
    </source>
</evidence>
<dbReference type="PANTHER" id="PTHR42202">
    <property type="entry name" value="GTP CYCLOHYDROLASE III"/>
    <property type="match status" value="1"/>
</dbReference>
<dbReference type="InterPro" id="IPR043128">
    <property type="entry name" value="Rev_trsase/Diguanyl_cyclase"/>
</dbReference>
<dbReference type="PANTHER" id="PTHR42202:SF1">
    <property type="entry name" value="GTP CYCLOHYDROLASE III"/>
    <property type="match status" value="1"/>
</dbReference>
<dbReference type="PIRSF" id="PIRSF009265">
    <property type="entry name" value="GTP_cyclohydro_3"/>
    <property type="match status" value="1"/>
</dbReference>